<dbReference type="KEGG" id="mng:MNEG_14617"/>
<sequence length="65" mass="6831">MATAAREPALKGGEQQKRGSNEVPSGMEAEARLLEQLTSIPLISKATLRPARVGKGVQITTDVAT</sequence>
<keyword evidence="3" id="KW-1185">Reference proteome</keyword>
<evidence type="ECO:0000313" key="3">
    <source>
        <dbReference type="Proteomes" id="UP000054498"/>
    </source>
</evidence>
<feature type="region of interest" description="Disordered" evidence="1">
    <location>
        <begin position="1"/>
        <end position="27"/>
    </location>
</feature>
<accession>A0A0D2LUR0</accession>
<evidence type="ECO:0000256" key="1">
    <source>
        <dbReference type="SAM" id="MobiDB-lite"/>
    </source>
</evidence>
<organism evidence="2 3">
    <name type="scientific">Monoraphidium neglectum</name>
    <dbReference type="NCBI Taxonomy" id="145388"/>
    <lineage>
        <taxon>Eukaryota</taxon>
        <taxon>Viridiplantae</taxon>
        <taxon>Chlorophyta</taxon>
        <taxon>core chlorophytes</taxon>
        <taxon>Chlorophyceae</taxon>
        <taxon>CS clade</taxon>
        <taxon>Sphaeropleales</taxon>
        <taxon>Selenastraceae</taxon>
        <taxon>Monoraphidium</taxon>
    </lineage>
</organism>
<reference evidence="2 3" key="1">
    <citation type="journal article" date="2013" name="BMC Genomics">
        <title>Reconstruction of the lipid metabolism for the microalga Monoraphidium neglectum from its genome sequence reveals characteristics suitable for biofuel production.</title>
        <authorList>
            <person name="Bogen C."/>
            <person name="Al-Dilaimi A."/>
            <person name="Albersmeier A."/>
            <person name="Wichmann J."/>
            <person name="Grundmann M."/>
            <person name="Rupp O."/>
            <person name="Lauersen K.J."/>
            <person name="Blifernez-Klassen O."/>
            <person name="Kalinowski J."/>
            <person name="Goesmann A."/>
            <person name="Mussgnug J.H."/>
            <person name="Kruse O."/>
        </authorList>
    </citation>
    <scope>NUCLEOTIDE SEQUENCE [LARGE SCALE GENOMIC DNA]</scope>
    <source>
        <strain evidence="2 3">SAG 48.87</strain>
    </source>
</reference>
<gene>
    <name evidence="2" type="ORF">MNEG_14617</name>
</gene>
<evidence type="ECO:0000313" key="2">
    <source>
        <dbReference type="EMBL" id="KIY93346.1"/>
    </source>
</evidence>
<dbReference type="EMBL" id="KK104847">
    <property type="protein sequence ID" value="KIY93346.1"/>
    <property type="molecule type" value="Genomic_DNA"/>
</dbReference>
<dbReference type="AlphaFoldDB" id="A0A0D2LUR0"/>
<dbReference type="Proteomes" id="UP000054498">
    <property type="component" value="Unassembled WGS sequence"/>
</dbReference>
<name>A0A0D2LUR0_9CHLO</name>
<protein>
    <submittedName>
        <fullName evidence="2">Uncharacterized protein</fullName>
    </submittedName>
</protein>
<dbReference type="GeneID" id="25732197"/>
<dbReference type="RefSeq" id="XP_013892366.1">
    <property type="nucleotide sequence ID" value="XM_014036912.1"/>
</dbReference>
<proteinExistence type="predicted"/>